<evidence type="ECO:0000259" key="1">
    <source>
        <dbReference type="Pfam" id="PF13400"/>
    </source>
</evidence>
<gene>
    <name evidence="2" type="ORF">GCM10009710_29100</name>
</gene>
<dbReference type="RefSeq" id="WP_344202912.1">
    <property type="nucleotide sequence ID" value="NZ_BAAAME010000005.1"/>
</dbReference>
<dbReference type="InterPro" id="IPR021202">
    <property type="entry name" value="Rv3654c-like"/>
</dbReference>
<accession>A0ABP4W4L7</accession>
<proteinExistence type="predicted"/>
<dbReference type="Proteomes" id="UP001501057">
    <property type="component" value="Unassembled WGS sequence"/>
</dbReference>
<evidence type="ECO:0000313" key="2">
    <source>
        <dbReference type="EMBL" id="GAA1747165.1"/>
    </source>
</evidence>
<reference evidence="3" key="1">
    <citation type="journal article" date="2019" name="Int. J. Syst. Evol. Microbiol.">
        <title>The Global Catalogue of Microorganisms (GCM) 10K type strain sequencing project: providing services to taxonomists for standard genome sequencing and annotation.</title>
        <authorList>
            <consortium name="The Broad Institute Genomics Platform"/>
            <consortium name="The Broad Institute Genome Sequencing Center for Infectious Disease"/>
            <person name="Wu L."/>
            <person name="Ma J."/>
        </authorList>
    </citation>
    <scope>NUCLEOTIDE SEQUENCE [LARGE SCALE GENOMIC DNA]</scope>
    <source>
        <strain evidence="3">JCM 13518</strain>
    </source>
</reference>
<keyword evidence="3" id="KW-1185">Reference proteome</keyword>
<dbReference type="Pfam" id="PF13400">
    <property type="entry name" value="Tad"/>
    <property type="match status" value="1"/>
</dbReference>
<dbReference type="EMBL" id="BAAAME010000005">
    <property type="protein sequence ID" value="GAA1747165.1"/>
    <property type="molecule type" value="Genomic_DNA"/>
</dbReference>
<feature type="domain" description="Putative Flp pilus-assembly TadG-like N-terminal" evidence="1">
    <location>
        <begin position="8"/>
        <end position="53"/>
    </location>
</feature>
<name>A0ABP4W4L7_9ACTN</name>
<sequence>MTRRPDQGAVSSLAIGLGVLLLVVAGGAVELGAAVRVKHAAASAADLAALAGSRAVESGDDGCAAAEDVARRNGARVVSCRLDVAVATVTTEVRSPRWWGRAWTSRQTARAAPATYLEEP</sequence>
<protein>
    <recommendedName>
        <fullName evidence="1">Putative Flp pilus-assembly TadG-like N-terminal domain-containing protein</fullName>
    </recommendedName>
</protein>
<organism evidence="2 3">
    <name type="scientific">Aeromicrobium alkaliterrae</name>
    <dbReference type="NCBI Taxonomy" id="302168"/>
    <lineage>
        <taxon>Bacteria</taxon>
        <taxon>Bacillati</taxon>
        <taxon>Actinomycetota</taxon>
        <taxon>Actinomycetes</taxon>
        <taxon>Propionibacteriales</taxon>
        <taxon>Nocardioidaceae</taxon>
        <taxon>Aeromicrobium</taxon>
    </lineage>
</organism>
<evidence type="ECO:0000313" key="3">
    <source>
        <dbReference type="Proteomes" id="UP001501057"/>
    </source>
</evidence>
<comment type="caution">
    <text evidence="2">The sequence shown here is derived from an EMBL/GenBank/DDBJ whole genome shotgun (WGS) entry which is preliminary data.</text>
</comment>
<dbReference type="InterPro" id="IPR028087">
    <property type="entry name" value="Tad_N"/>
</dbReference>
<dbReference type="NCBIfam" id="TIGR03816">
    <property type="entry name" value="tadE_like_DECH"/>
    <property type="match status" value="1"/>
</dbReference>